<feature type="region of interest" description="Disordered" evidence="1">
    <location>
        <begin position="1"/>
        <end position="21"/>
    </location>
</feature>
<sequence length="55" mass="6204">TPTMRSNRTRPPSPPRYLHPISTQAHPYALPADITPTTKLRHFFGLAQHSPNSNQ</sequence>
<dbReference type="EMBL" id="KI964593">
    <property type="protein sequence ID" value="EUC34309.1"/>
    <property type="molecule type" value="Genomic_DNA"/>
</dbReference>
<dbReference type="RefSeq" id="XP_007711354.1">
    <property type="nucleotide sequence ID" value="XM_007713164.1"/>
</dbReference>
<evidence type="ECO:0000313" key="2">
    <source>
        <dbReference type="EMBL" id="EUC34309.1"/>
    </source>
</evidence>
<organism evidence="2 3">
    <name type="scientific">Cochliobolus carbonum (strain 26-R-13)</name>
    <name type="common">Maize leaf spot fungus</name>
    <name type="synonym">Bipolaris zeicola</name>
    <dbReference type="NCBI Taxonomy" id="930089"/>
    <lineage>
        <taxon>Eukaryota</taxon>
        <taxon>Fungi</taxon>
        <taxon>Dikarya</taxon>
        <taxon>Ascomycota</taxon>
        <taxon>Pezizomycotina</taxon>
        <taxon>Dothideomycetes</taxon>
        <taxon>Pleosporomycetidae</taxon>
        <taxon>Pleosporales</taxon>
        <taxon>Pleosporineae</taxon>
        <taxon>Pleosporaceae</taxon>
        <taxon>Bipolaris</taxon>
    </lineage>
</organism>
<reference evidence="2 3" key="1">
    <citation type="journal article" date="2013" name="PLoS Genet.">
        <title>Comparative genome structure, secondary metabolite, and effector coding capacity across Cochliobolus pathogens.</title>
        <authorList>
            <person name="Condon B.J."/>
            <person name="Leng Y."/>
            <person name="Wu D."/>
            <person name="Bushley K.E."/>
            <person name="Ohm R.A."/>
            <person name="Otillar R."/>
            <person name="Martin J."/>
            <person name="Schackwitz W."/>
            <person name="Grimwood J."/>
            <person name="MohdZainudin N."/>
            <person name="Xue C."/>
            <person name="Wang R."/>
            <person name="Manning V.A."/>
            <person name="Dhillon B."/>
            <person name="Tu Z.J."/>
            <person name="Steffenson B.J."/>
            <person name="Salamov A."/>
            <person name="Sun H."/>
            <person name="Lowry S."/>
            <person name="LaButti K."/>
            <person name="Han J."/>
            <person name="Copeland A."/>
            <person name="Lindquist E."/>
            <person name="Barry K."/>
            <person name="Schmutz J."/>
            <person name="Baker S.E."/>
            <person name="Ciuffetti L.M."/>
            <person name="Grigoriev I.V."/>
            <person name="Zhong S."/>
            <person name="Turgeon B.G."/>
        </authorList>
    </citation>
    <scope>NUCLEOTIDE SEQUENCE [LARGE SCALE GENOMIC DNA]</scope>
    <source>
        <strain evidence="2 3">26-R-13</strain>
    </source>
</reference>
<evidence type="ECO:0000256" key="1">
    <source>
        <dbReference type="SAM" id="MobiDB-lite"/>
    </source>
</evidence>
<feature type="non-terminal residue" evidence="2">
    <location>
        <position position="1"/>
    </location>
</feature>
<keyword evidence="3" id="KW-1185">Reference proteome</keyword>
<dbReference type="GeneID" id="19153616"/>
<dbReference type="AlphaFoldDB" id="W6YFS9"/>
<evidence type="ECO:0000313" key="3">
    <source>
        <dbReference type="Proteomes" id="UP000053841"/>
    </source>
</evidence>
<dbReference type="HOGENOM" id="CLU_3037837_0_0_1"/>
<protein>
    <submittedName>
        <fullName evidence="2">Uncharacterized protein</fullName>
    </submittedName>
</protein>
<accession>W6YFS9</accession>
<dbReference type="Proteomes" id="UP000053841">
    <property type="component" value="Unassembled WGS sequence"/>
</dbReference>
<gene>
    <name evidence="2" type="ORF">COCCADRAFT_93684</name>
</gene>
<feature type="compositionally biased region" description="Low complexity" evidence="1">
    <location>
        <begin position="1"/>
        <end position="10"/>
    </location>
</feature>
<dbReference type="KEGG" id="bze:COCCADRAFT_93684"/>
<name>W6YFS9_COCC2</name>
<proteinExistence type="predicted"/>